<proteinExistence type="predicted"/>
<evidence type="ECO:0000313" key="1">
    <source>
        <dbReference type="EMBL" id="VEH14465.1"/>
    </source>
</evidence>
<gene>
    <name evidence="1" type="ORF">NCTC13071_00442</name>
</gene>
<dbReference type="AlphaFoldDB" id="A0A448L387"/>
<protein>
    <submittedName>
        <fullName evidence="1">Uncharacterized protein</fullName>
    </submittedName>
</protein>
<dbReference type="EMBL" id="LR134384">
    <property type="protein sequence ID" value="VEH14465.1"/>
    <property type="molecule type" value="Genomic_DNA"/>
</dbReference>
<sequence>MMYSPLFVVNGNKPRIHTSSNPLYIKELVALSQTPLNIHMNKRCNLRHMSVQFDPFHRVICVI</sequence>
<dbReference type="Proteomes" id="UP000274578">
    <property type="component" value="Chromosome 1"/>
</dbReference>
<dbReference type="KEGG" id="poc:NCTC13071_00442"/>
<accession>A0A448L387</accession>
<name>A0A448L387_9BACT</name>
<reference evidence="1 2" key="1">
    <citation type="submission" date="2018-12" db="EMBL/GenBank/DDBJ databases">
        <authorList>
            <consortium name="Pathogen Informatics"/>
        </authorList>
    </citation>
    <scope>NUCLEOTIDE SEQUENCE [LARGE SCALE GENOMIC DNA]</scope>
    <source>
        <strain evidence="1 2">NCTC13071</strain>
    </source>
</reference>
<organism evidence="1 2">
    <name type="scientific">Segatella oris</name>
    <dbReference type="NCBI Taxonomy" id="28135"/>
    <lineage>
        <taxon>Bacteria</taxon>
        <taxon>Pseudomonadati</taxon>
        <taxon>Bacteroidota</taxon>
        <taxon>Bacteroidia</taxon>
        <taxon>Bacteroidales</taxon>
        <taxon>Prevotellaceae</taxon>
        <taxon>Segatella</taxon>
    </lineage>
</organism>
<evidence type="ECO:0000313" key="2">
    <source>
        <dbReference type="Proteomes" id="UP000274578"/>
    </source>
</evidence>